<dbReference type="PROSITE" id="PS50110">
    <property type="entry name" value="RESPONSE_REGULATORY"/>
    <property type="match status" value="1"/>
</dbReference>
<dbReference type="SMART" id="SM00448">
    <property type="entry name" value="REC"/>
    <property type="match status" value="1"/>
</dbReference>
<dbReference type="InterPro" id="IPR050595">
    <property type="entry name" value="Bact_response_regulator"/>
</dbReference>
<keyword evidence="1" id="KW-0597">Phosphoprotein</keyword>
<evidence type="ECO:0000259" key="2">
    <source>
        <dbReference type="PROSITE" id="PS50110"/>
    </source>
</evidence>
<dbReference type="GO" id="GO:0000160">
    <property type="term" value="P:phosphorelay signal transduction system"/>
    <property type="evidence" value="ECO:0007669"/>
    <property type="project" value="InterPro"/>
</dbReference>
<dbReference type="InterPro" id="IPR001789">
    <property type="entry name" value="Sig_transdc_resp-reg_receiver"/>
</dbReference>
<dbReference type="PANTHER" id="PTHR44591">
    <property type="entry name" value="STRESS RESPONSE REGULATOR PROTEIN 1"/>
    <property type="match status" value="1"/>
</dbReference>
<dbReference type="AlphaFoldDB" id="X1AHK1"/>
<feature type="domain" description="Response regulatory" evidence="2">
    <location>
        <begin position="10"/>
        <end position="126"/>
    </location>
</feature>
<dbReference type="PANTHER" id="PTHR44591:SF3">
    <property type="entry name" value="RESPONSE REGULATORY DOMAIN-CONTAINING PROTEIN"/>
    <property type="match status" value="1"/>
</dbReference>
<proteinExistence type="predicted"/>
<dbReference type="Pfam" id="PF00072">
    <property type="entry name" value="Response_reg"/>
    <property type="match status" value="1"/>
</dbReference>
<evidence type="ECO:0000313" key="3">
    <source>
        <dbReference type="EMBL" id="GAG72183.1"/>
    </source>
</evidence>
<sequence>MESSSTGVKRILIVEDEPAICDLCQRVLTNEDFEVDIAVNGKVAQDMIEEQQYALYLIDIRLPVMTGMELYQWLQEKHPQLASRVIFTTGSVIGGDTQSFLEQTAKPYLPKPFTPDELKDIVIETLKEMEN</sequence>
<evidence type="ECO:0000256" key="1">
    <source>
        <dbReference type="ARBA" id="ARBA00022553"/>
    </source>
</evidence>
<dbReference type="SUPFAM" id="SSF52172">
    <property type="entry name" value="CheY-like"/>
    <property type="match status" value="1"/>
</dbReference>
<accession>X1AHK1</accession>
<reference evidence="3" key="1">
    <citation type="journal article" date="2014" name="Front. Microbiol.">
        <title>High frequency of phylogenetically diverse reductive dehalogenase-homologous genes in deep subseafloor sedimentary metagenomes.</title>
        <authorList>
            <person name="Kawai M."/>
            <person name="Futagami T."/>
            <person name="Toyoda A."/>
            <person name="Takaki Y."/>
            <person name="Nishi S."/>
            <person name="Hori S."/>
            <person name="Arai W."/>
            <person name="Tsubouchi T."/>
            <person name="Morono Y."/>
            <person name="Uchiyama I."/>
            <person name="Ito T."/>
            <person name="Fujiyama A."/>
            <person name="Inagaki F."/>
            <person name="Takami H."/>
        </authorList>
    </citation>
    <scope>NUCLEOTIDE SEQUENCE</scope>
    <source>
        <strain evidence="3">Expedition CK06-06</strain>
    </source>
</reference>
<dbReference type="EMBL" id="BART01001664">
    <property type="protein sequence ID" value="GAG72183.1"/>
    <property type="molecule type" value="Genomic_DNA"/>
</dbReference>
<dbReference type="Gene3D" id="3.40.50.2300">
    <property type="match status" value="1"/>
</dbReference>
<dbReference type="InterPro" id="IPR011006">
    <property type="entry name" value="CheY-like_superfamily"/>
</dbReference>
<name>X1AHK1_9ZZZZ</name>
<gene>
    <name evidence="3" type="ORF">S01H4_05662</name>
</gene>
<organism evidence="3">
    <name type="scientific">marine sediment metagenome</name>
    <dbReference type="NCBI Taxonomy" id="412755"/>
    <lineage>
        <taxon>unclassified sequences</taxon>
        <taxon>metagenomes</taxon>
        <taxon>ecological metagenomes</taxon>
    </lineage>
</organism>
<comment type="caution">
    <text evidence="3">The sequence shown here is derived from an EMBL/GenBank/DDBJ whole genome shotgun (WGS) entry which is preliminary data.</text>
</comment>
<protein>
    <recommendedName>
        <fullName evidence="2">Response regulatory domain-containing protein</fullName>
    </recommendedName>
</protein>
<dbReference type="CDD" id="cd00156">
    <property type="entry name" value="REC"/>
    <property type="match status" value="1"/>
</dbReference>